<evidence type="ECO:0000313" key="3">
    <source>
        <dbReference type="RefSeq" id="XP_039137096.1"/>
    </source>
</evidence>
<feature type="compositionally biased region" description="Pro residues" evidence="1">
    <location>
        <begin position="75"/>
        <end position="85"/>
    </location>
</feature>
<dbReference type="AlphaFoldDB" id="A0AB40CB23"/>
<feature type="region of interest" description="Disordered" evidence="1">
    <location>
        <begin position="28"/>
        <end position="133"/>
    </location>
</feature>
<proteinExistence type="predicted"/>
<gene>
    <name evidence="3" type="primary">LOC120274621</name>
</gene>
<reference evidence="3" key="1">
    <citation type="submission" date="2025-08" db="UniProtKB">
        <authorList>
            <consortium name="RefSeq"/>
        </authorList>
    </citation>
    <scope>IDENTIFICATION</scope>
</reference>
<evidence type="ECO:0000256" key="1">
    <source>
        <dbReference type="SAM" id="MobiDB-lite"/>
    </source>
</evidence>
<dbReference type="GeneID" id="120274621"/>
<name>A0AB40CB23_DIOCR</name>
<organism evidence="2 3">
    <name type="scientific">Dioscorea cayennensis subsp. rotundata</name>
    <name type="common">White Guinea yam</name>
    <name type="synonym">Dioscorea rotundata</name>
    <dbReference type="NCBI Taxonomy" id="55577"/>
    <lineage>
        <taxon>Eukaryota</taxon>
        <taxon>Viridiplantae</taxon>
        <taxon>Streptophyta</taxon>
        <taxon>Embryophyta</taxon>
        <taxon>Tracheophyta</taxon>
        <taxon>Spermatophyta</taxon>
        <taxon>Magnoliopsida</taxon>
        <taxon>Liliopsida</taxon>
        <taxon>Dioscoreales</taxon>
        <taxon>Dioscoreaceae</taxon>
        <taxon>Dioscorea</taxon>
    </lineage>
</organism>
<evidence type="ECO:0000313" key="2">
    <source>
        <dbReference type="Proteomes" id="UP001515500"/>
    </source>
</evidence>
<dbReference type="Proteomes" id="UP001515500">
    <property type="component" value="Chromosome 13"/>
</dbReference>
<sequence length="173" mass="18682">MIPSIVVFASPSVPLSFLFPTLSAEHTSPVSSSPSSFNPPAEFLSHSSLDPSPPLSTESPAVSSPPLSVESPTVSSPPPSLPLAHPPVRFTYHRRDPAEPPSRPVISDTSPTTDPAPEVHSHTYSLHDRSTLHPPVRYASTSTSVSDVFEPGTYREAVRLPEWRTAMQRSLKL</sequence>
<accession>A0AB40CB23</accession>
<feature type="compositionally biased region" description="Basic and acidic residues" evidence="1">
    <location>
        <begin position="117"/>
        <end position="131"/>
    </location>
</feature>
<keyword evidence="2" id="KW-1185">Reference proteome</keyword>
<protein>
    <submittedName>
        <fullName evidence="3">Leucine-rich repeat extensin-like protein 5</fullName>
    </submittedName>
</protein>
<feature type="compositionally biased region" description="Low complexity" evidence="1">
    <location>
        <begin position="28"/>
        <end position="74"/>
    </location>
</feature>
<dbReference type="RefSeq" id="XP_039137096.1">
    <property type="nucleotide sequence ID" value="XM_039281162.1"/>
</dbReference>